<dbReference type="OrthoDB" id="106623at2759"/>
<dbReference type="InterPro" id="IPR029057">
    <property type="entry name" value="PRTase-like"/>
</dbReference>
<dbReference type="SUPFAM" id="SSF53271">
    <property type="entry name" value="PRTase-like"/>
    <property type="match status" value="1"/>
</dbReference>
<sequence length="428" mass="47422">MLFVIGVAGPSAAGKSSVVERIVSAIGSHRCALLCLDLFYHGLPVGSNPLEYDFDSPNAFDFEACAETIKVLAEGRSVSLPSYDYVRHQRCGPEITLSGSTEVLILEGILTFYHERVRELLHLKVFVDEDADICLCRRIQRDVVERGRAVDVVLAQYEKTVKPALDNFINPQKRLADLIVQRGVENVIAIDLLVKHIAMKLEQRGLNRLYSNLHEMPLTGQVRALHTCFRRSDASRDQFIFYVDRMIRLLVEEALNMLPFRAKRVTTPTGDVYQGFSFTTKLAAISVSPGGEAMERGVREVIREVRIGKVAVVAGACGDRLIEFRRYPPGLARRKLLILLPVLDTGATLSTVLADLARLGCMQSSMIVLSLIASPEAIATVCNNGWTSVRLVVSAIDRGVNEHGLVVPGVGWFAERYFGTERFDLPPV</sequence>
<proteinExistence type="predicted"/>
<keyword evidence="5" id="KW-0418">Kinase</keyword>
<dbReference type="CDD" id="cd02023">
    <property type="entry name" value="UMPK"/>
    <property type="match status" value="1"/>
</dbReference>
<evidence type="ECO:0000313" key="8">
    <source>
        <dbReference type="EMBL" id="KAF6004316.1"/>
    </source>
</evidence>
<dbReference type="GO" id="GO:0004849">
    <property type="term" value="F:uridine kinase activity"/>
    <property type="evidence" value="ECO:0007669"/>
    <property type="project" value="UniProtKB-EC"/>
</dbReference>
<dbReference type="EMBL" id="VWRR01000004">
    <property type="protein sequence ID" value="KAF6004316.1"/>
    <property type="molecule type" value="Genomic_DNA"/>
</dbReference>
<dbReference type="AlphaFoldDB" id="A0A7J7IMH8"/>
<feature type="domain" description="Phosphoribosyltransferase" evidence="7">
    <location>
        <begin position="219"/>
        <end position="420"/>
    </location>
</feature>
<accession>A0A7J7IMH8</accession>
<evidence type="ECO:0000256" key="5">
    <source>
        <dbReference type="ARBA" id="ARBA00022777"/>
    </source>
</evidence>
<keyword evidence="4" id="KW-0547">Nucleotide-binding</keyword>
<dbReference type="GO" id="GO:0044206">
    <property type="term" value="P:UMP salvage"/>
    <property type="evidence" value="ECO:0007669"/>
    <property type="project" value="UniProtKB-UniPathway"/>
</dbReference>
<gene>
    <name evidence="8" type="ORF">F1559_004883</name>
</gene>
<protein>
    <recommendedName>
        <fullName evidence="2">uridine/cytidine kinase</fullName>
        <ecNumber evidence="2">2.7.1.48</ecNumber>
    </recommendedName>
</protein>
<comment type="pathway">
    <text evidence="1">Pyrimidine metabolism; UMP biosynthesis via salvage pathway; UMP from uridine: step 1/1.</text>
</comment>
<feature type="domain" description="Phosphoribulokinase/uridine kinase" evidence="6">
    <location>
        <begin position="4"/>
        <end position="188"/>
    </location>
</feature>
<evidence type="ECO:0000313" key="9">
    <source>
        <dbReference type="Proteomes" id="UP000530660"/>
    </source>
</evidence>
<dbReference type="GO" id="GO:0005524">
    <property type="term" value="F:ATP binding"/>
    <property type="evidence" value="ECO:0007669"/>
    <property type="project" value="InterPro"/>
</dbReference>
<reference evidence="8 9" key="1">
    <citation type="journal article" date="2020" name="J. Phycol.">
        <title>Comparative genome analysis reveals Cyanidiococcus gen. nov., a new extremophilic red algal genus sister to Cyanidioschyzon (Cyanidioschyzonaceae, Rhodophyta).</title>
        <authorList>
            <person name="Liu S.-L."/>
            <person name="Chiang Y.-R."/>
            <person name="Yoon H.S."/>
            <person name="Fu H.-Y."/>
        </authorList>
    </citation>
    <scope>NUCLEOTIDE SEQUENCE [LARGE SCALE GENOMIC DNA]</scope>
    <source>
        <strain evidence="8 9">THAL066</strain>
    </source>
</reference>
<dbReference type="PRINTS" id="PR00988">
    <property type="entry name" value="URIDINKINASE"/>
</dbReference>
<evidence type="ECO:0000256" key="3">
    <source>
        <dbReference type="ARBA" id="ARBA00022679"/>
    </source>
</evidence>
<keyword evidence="3" id="KW-0808">Transferase</keyword>
<dbReference type="Proteomes" id="UP000530660">
    <property type="component" value="Unassembled WGS sequence"/>
</dbReference>
<evidence type="ECO:0000256" key="2">
    <source>
        <dbReference type="ARBA" id="ARBA00012137"/>
    </source>
</evidence>
<organism evidence="8 9">
    <name type="scientific">Cyanidiococcus yangmingshanensis</name>
    <dbReference type="NCBI Taxonomy" id="2690220"/>
    <lineage>
        <taxon>Eukaryota</taxon>
        <taxon>Rhodophyta</taxon>
        <taxon>Bangiophyceae</taxon>
        <taxon>Cyanidiales</taxon>
        <taxon>Cyanidiaceae</taxon>
        <taxon>Cyanidiococcus</taxon>
    </lineage>
</organism>
<dbReference type="Pfam" id="PF00485">
    <property type="entry name" value="PRK"/>
    <property type="match status" value="1"/>
</dbReference>
<dbReference type="Gene3D" id="3.40.50.2020">
    <property type="match status" value="1"/>
</dbReference>
<dbReference type="NCBIfam" id="NF004018">
    <property type="entry name" value="PRK05480.1"/>
    <property type="match status" value="1"/>
</dbReference>
<dbReference type="PANTHER" id="PTHR10285">
    <property type="entry name" value="URIDINE KINASE"/>
    <property type="match status" value="1"/>
</dbReference>
<evidence type="ECO:0000256" key="4">
    <source>
        <dbReference type="ARBA" id="ARBA00022741"/>
    </source>
</evidence>
<dbReference type="SUPFAM" id="SSF52540">
    <property type="entry name" value="P-loop containing nucleoside triphosphate hydrolases"/>
    <property type="match status" value="1"/>
</dbReference>
<dbReference type="InterPro" id="IPR000836">
    <property type="entry name" value="PRTase_dom"/>
</dbReference>
<dbReference type="Pfam" id="PF14681">
    <property type="entry name" value="UPRTase"/>
    <property type="match status" value="1"/>
</dbReference>
<dbReference type="InterPro" id="IPR000764">
    <property type="entry name" value="Uridine_kinase-like"/>
</dbReference>
<dbReference type="EC" id="2.7.1.48" evidence="2"/>
<comment type="caution">
    <text evidence="8">The sequence shown here is derived from an EMBL/GenBank/DDBJ whole genome shotgun (WGS) entry which is preliminary data.</text>
</comment>
<name>A0A7J7IMH8_9RHOD</name>
<dbReference type="Gene3D" id="3.40.50.300">
    <property type="entry name" value="P-loop containing nucleotide triphosphate hydrolases"/>
    <property type="match status" value="1"/>
</dbReference>
<keyword evidence="9" id="KW-1185">Reference proteome</keyword>
<dbReference type="UniPathway" id="UPA00574">
    <property type="reaction ID" value="UER00637"/>
</dbReference>
<evidence type="ECO:0000256" key="1">
    <source>
        <dbReference type="ARBA" id="ARBA00004690"/>
    </source>
</evidence>
<evidence type="ECO:0000259" key="6">
    <source>
        <dbReference type="Pfam" id="PF00485"/>
    </source>
</evidence>
<dbReference type="InterPro" id="IPR006083">
    <property type="entry name" value="PRK/URK"/>
</dbReference>
<evidence type="ECO:0000259" key="7">
    <source>
        <dbReference type="Pfam" id="PF14681"/>
    </source>
</evidence>
<dbReference type="InterPro" id="IPR027417">
    <property type="entry name" value="P-loop_NTPase"/>
</dbReference>